<dbReference type="EnsemblMetazoa" id="Aqu2.1.26718_001">
    <property type="protein sequence ID" value="Aqu2.1.26718_001"/>
    <property type="gene ID" value="Aqu2.1.26718"/>
</dbReference>
<accession>A0A1X7UGY1</accession>
<dbReference type="AlphaFoldDB" id="A0A1X7UGY1"/>
<name>A0A1X7UGY1_AMPQE</name>
<organism evidence="1">
    <name type="scientific">Amphimedon queenslandica</name>
    <name type="common">Sponge</name>
    <dbReference type="NCBI Taxonomy" id="400682"/>
    <lineage>
        <taxon>Eukaryota</taxon>
        <taxon>Metazoa</taxon>
        <taxon>Porifera</taxon>
        <taxon>Demospongiae</taxon>
        <taxon>Heteroscleromorpha</taxon>
        <taxon>Haplosclerida</taxon>
        <taxon>Niphatidae</taxon>
        <taxon>Amphimedon</taxon>
    </lineage>
</organism>
<evidence type="ECO:0000313" key="1">
    <source>
        <dbReference type="EnsemblMetazoa" id="Aqu2.1.26718_001"/>
    </source>
</evidence>
<reference evidence="1" key="1">
    <citation type="submission" date="2017-05" db="UniProtKB">
        <authorList>
            <consortium name="EnsemblMetazoa"/>
        </authorList>
    </citation>
    <scope>IDENTIFICATION</scope>
</reference>
<protein>
    <submittedName>
        <fullName evidence="1">Uncharacterized protein</fullName>
    </submittedName>
</protein>
<sequence>MKHENIDEATMEMDTSKLSTKLESVFLFLKECLTCDDLQLCSGVQKFIARYSTMSKSHSTALMASAFHCFSSQQSFGNVTHVQGGEIRRGRRIPVQATASGRRKYGTKGESFCSKS</sequence>
<proteinExistence type="predicted"/>
<dbReference type="InParanoid" id="A0A1X7UGY1"/>